<evidence type="ECO:0000256" key="2">
    <source>
        <dbReference type="SAM" id="Phobius"/>
    </source>
</evidence>
<evidence type="ECO:0000259" key="3">
    <source>
        <dbReference type="Pfam" id="PF13472"/>
    </source>
</evidence>
<protein>
    <submittedName>
        <fullName evidence="4">SGNH/GDSL hydrolase family protein</fullName>
    </submittedName>
</protein>
<feature type="compositionally biased region" description="Pro residues" evidence="1">
    <location>
        <begin position="365"/>
        <end position="400"/>
    </location>
</feature>
<name>A0AAE3FGB3_9BACT</name>
<dbReference type="PANTHER" id="PTHR30383">
    <property type="entry name" value="THIOESTERASE 1/PROTEASE 1/LYSOPHOSPHOLIPASE L1"/>
    <property type="match status" value="1"/>
</dbReference>
<keyword evidence="2" id="KW-0472">Membrane</keyword>
<sequence>MKRRSYTDPRGQRDNSGNISGGRYALLVCLIITALAVVAMGLFVPSDGAKNPIEAFMLFARNGFKQGSDSPGGGTDGSGSASAPSTDPVSEPGSGSVTGTVTADEPSGAPTDTGVTDSPTTAAPEEPINPTEYYKDTLFIGDSRTAGLYIYGRIEGASYFARTSMNVGNCFNGSKSETGTGSLSLEAYLKKNRFGKIYILLGINEIGYSYDWIVTRYEKLISRLQELQPGAVIVIQSNMHVTKAKSDSSPKTFNNTRINELNRRLSELADGKKVFYLSFESIFDGADGNMNPDYSGDGVHLKAKSYKIWRDYLLSEGMLRLPENTNITVITNPGYSGGGDRTDGTTDRVTEPPVTEPPKTEPPETKPPTTEPPTTEPPTTEPPTTEPPTTEPPETEPPITEPDDGSYFSDALFIGDSRTVGLSLYGEIKGATYFAKNSATVYTFLNGYETAKPDPRMGDRTLSEVLAGRKFGKIYILFGINELGGSAPSAVRGGFERFVSLLKAAQPNAKIIIQSNMHVTKAYEEKYPARGKDRVNELNSLLAGLANGKDVFYLGFETLFDDEEGYLREDYARDGLHMLAGEPYNVWRGYITEFGML</sequence>
<dbReference type="Gene3D" id="3.40.50.1110">
    <property type="entry name" value="SGNH hydrolase"/>
    <property type="match status" value="2"/>
</dbReference>
<dbReference type="InterPro" id="IPR036514">
    <property type="entry name" value="SGNH_hydro_sf"/>
</dbReference>
<keyword evidence="4" id="KW-0378">Hydrolase</keyword>
<keyword evidence="2" id="KW-1133">Transmembrane helix</keyword>
<feature type="compositionally biased region" description="Basic and acidic residues" evidence="1">
    <location>
        <begin position="340"/>
        <end position="350"/>
    </location>
</feature>
<proteinExistence type="predicted"/>
<comment type="caution">
    <text evidence="4">The sequence shown here is derived from an EMBL/GenBank/DDBJ whole genome shotgun (WGS) entry which is preliminary data.</text>
</comment>
<dbReference type="AlphaFoldDB" id="A0AAE3FGB3"/>
<dbReference type="GO" id="GO:0016788">
    <property type="term" value="F:hydrolase activity, acting on ester bonds"/>
    <property type="evidence" value="ECO:0007669"/>
    <property type="project" value="UniProtKB-ARBA"/>
</dbReference>
<reference evidence="4 5" key="1">
    <citation type="submission" date="2022-03" db="EMBL/GenBank/DDBJ databases">
        <title>Metagenome-assembled genomes from swine fecal metagenomes.</title>
        <authorList>
            <person name="Holman D.B."/>
            <person name="Kommadath A."/>
        </authorList>
    </citation>
    <scope>NUCLEOTIDE SEQUENCE [LARGE SCALE GENOMIC DNA]</scope>
    <source>
        <strain evidence="4">SUG147</strain>
    </source>
</reference>
<dbReference type="Proteomes" id="UP001139365">
    <property type="component" value="Unassembled WGS sequence"/>
</dbReference>
<evidence type="ECO:0000256" key="1">
    <source>
        <dbReference type="SAM" id="MobiDB-lite"/>
    </source>
</evidence>
<accession>A0AAE3FGB3</accession>
<dbReference type="SUPFAM" id="SSF52266">
    <property type="entry name" value="SGNH hydrolase"/>
    <property type="match status" value="2"/>
</dbReference>
<dbReference type="EMBL" id="JALEMU010000069">
    <property type="protein sequence ID" value="MCI5755517.1"/>
    <property type="molecule type" value="Genomic_DNA"/>
</dbReference>
<feature type="domain" description="SGNH hydrolase-type esterase" evidence="3">
    <location>
        <begin position="139"/>
        <end position="308"/>
    </location>
</feature>
<gene>
    <name evidence="4" type="ORF">MR241_04410</name>
</gene>
<feature type="transmembrane region" description="Helical" evidence="2">
    <location>
        <begin position="21"/>
        <end position="44"/>
    </location>
</feature>
<dbReference type="Pfam" id="PF13472">
    <property type="entry name" value="Lipase_GDSL_2"/>
    <property type="match status" value="2"/>
</dbReference>
<evidence type="ECO:0000313" key="5">
    <source>
        <dbReference type="Proteomes" id="UP001139365"/>
    </source>
</evidence>
<feature type="region of interest" description="Disordered" evidence="1">
    <location>
        <begin position="67"/>
        <end position="129"/>
    </location>
</feature>
<keyword evidence="2" id="KW-0812">Transmembrane</keyword>
<feature type="compositionally biased region" description="Low complexity" evidence="1">
    <location>
        <begin position="78"/>
        <end position="88"/>
    </location>
</feature>
<dbReference type="InterPro" id="IPR013830">
    <property type="entry name" value="SGNH_hydro"/>
</dbReference>
<dbReference type="PANTHER" id="PTHR30383:SF29">
    <property type="entry name" value="SGNH HYDROLASE-TYPE ESTERASE DOMAIN-CONTAINING PROTEIN"/>
    <property type="match status" value="1"/>
</dbReference>
<feature type="region of interest" description="Disordered" evidence="1">
    <location>
        <begin position="329"/>
        <end position="408"/>
    </location>
</feature>
<evidence type="ECO:0000313" key="4">
    <source>
        <dbReference type="EMBL" id="MCI5755517.1"/>
    </source>
</evidence>
<organism evidence="4 5">
    <name type="scientific">Candidatus Colimorpha enterica</name>
    <dbReference type="NCBI Taxonomy" id="3083063"/>
    <lineage>
        <taxon>Bacteria</taxon>
        <taxon>Pseudomonadati</taxon>
        <taxon>Bacteroidota</taxon>
        <taxon>Bacteroidia</taxon>
        <taxon>Bacteroidales</taxon>
        <taxon>Candidatus Colimorpha</taxon>
    </lineage>
</organism>
<dbReference type="InterPro" id="IPR051532">
    <property type="entry name" value="Ester_Hydrolysis_Enzymes"/>
</dbReference>
<feature type="domain" description="SGNH hydrolase-type esterase" evidence="3">
    <location>
        <begin position="413"/>
        <end position="578"/>
    </location>
</feature>